<keyword evidence="3" id="KW-1185">Reference proteome</keyword>
<name>A0AA88DB95_FICCA</name>
<evidence type="ECO:0000256" key="1">
    <source>
        <dbReference type="SAM" id="MobiDB-lite"/>
    </source>
</evidence>
<dbReference type="EMBL" id="BTGU01000038">
    <property type="protein sequence ID" value="GMN51520.1"/>
    <property type="molecule type" value="Genomic_DNA"/>
</dbReference>
<feature type="region of interest" description="Disordered" evidence="1">
    <location>
        <begin position="1"/>
        <end position="27"/>
    </location>
</feature>
<protein>
    <submittedName>
        <fullName evidence="2">Uncharacterized protein</fullName>
    </submittedName>
</protein>
<reference evidence="2" key="1">
    <citation type="submission" date="2023-07" db="EMBL/GenBank/DDBJ databases">
        <title>draft genome sequence of fig (Ficus carica).</title>
        <authorList>
            <person name="Takahashi T."/>
            <person name="Nishimura K."/>
        </authorList>
    </citation>
    <scope>NUCLEOTIDE SEQUENCE</scope>
</reference>
<evidence type="ECO:0000313" key="3">
    <source>
        <dbReference type="Proteomes" id="UP001187192"/>
    </source>
</evidence>
<sequence>MIPEIGVPSNPKFMLSLEQPKTMPSRDRNVLSFNANRKISTEAMPFTGPPPHHS</sequence>
<proteinExistence type="predicted"/>
<dbReference type="AlphaFoldDB" id="A0AA88DB95"/>
<accession>A0AA88DB95</accession>
<gene>
    <name evidence="2" type="ORF">TIFTF001_020679</name>
</gene>
<comment type="caution">
    <text evidence="2">The sequence shown here is derived from an EMBL/GenBank/DDBJ whole genome shotgun (WGS) entry which is preliminary data.</text>
</comment>
<dbReference type="Gramene" id="FCD_00016650-RA">
    <property type="protein sequence ID" value="FCD_00016650-RA:cds"/>
    <property type="gene ID" value="FCD_00016650"/>
</dbReference>
<dbReference type="Proteomes" id="UP001187192">
    <property type="component" value="Unassembled WGS sequence"/>
</dbReference>
<evidence type="ECO:0000313" key="2">
    <source>
        <dbReference type="EMBL" id="GMN51520.1"/>
    </source>
</evidence>
<organism evidence="2 3">
    <name type="scientific">Ficus carica</name>
    <name type="common">Common fig</name>
    <dbReference type="NCBI Taxonomy" id="3494"/>
    <lineage>
        <taxon>Eukaryota</taxon>
        <taxon>Viridiplantae</taxon>
        <taxon>Streptophyta</taxon>
        <taxon>Embryophyta</taxon>
        <taxon>Tracheophyta</taxon>
        <taxon>Spermatophyta</taxon>
        <taxon>Magnoliopsida</taxon>
        <taxon>eudicotyledons</taxon>
        <taxon>Gunneridae</taxon>
        <taxon>Pentapetalae</taxon>
        <taxon>rosids</taxon>
        <taxon>fabids</taxon>
        <taxon>Rosales</taxon>
        <taxon>Moraceae</taxon>
        <taxon>Ficeae</taxon>
        <taxon>Ficus</taxon>
    </lineage>
</organism>